<dbReference type="SMART" id="SM00028">
    <property type="entry name" value="TPR"/>
    <property type="match status" value="4"/>
</dbReference>
<organism evidence="2 3">
    <name type="scientific">Photobacterium profundum (strain SS9)</name>
    <dbReference type="NCBI Taxonomy" id="298386"/>
    <lineage>
        <taxon>Bacteria</taxon>
        <taxon>Pseudomonadati</taxon>
        <taxon>Pseudomonadota</taxon>
        <taxon>Gammaproteobacteria</taxon>
        <taxon>Vibrionales</taxon>
        <taxon>Vibrionaceae</taxon>
        <taxon>Photobacterium</taxon>
    </lineage>
</organism>
<dbReference type="InterPro" id="IPR011990">
    <property type="entry name" value="TPR-like_helical_dom_sf"/>
</dbReference>
<keyword evidence="1" id="KW-1133">Transmembrane helix</keyword>
<keyword evidence="1" id="KW-0812">Transmembrane</keyword>
<keyword evidence="3" id="KW-1185">Reference proteome</keyword>
<evidence type="ECO:0000313" key="3">
    <source>
        <dbReference type="Proteomes" id="UP000000593"/>
    </source>
</evidence>
<dbReference type="AlphaFoldDB" id="Q6LM90"/>
<dbReference type="STRING" id="298386.PBPRA3281"/>
<dbReference type="RefSeq" id="WP_011219839.1">
    <property type="nucleotide sequence ID" value="NC_006370.1"/>
</dbReference>
<dbReference type="Proteomes" id="UP000000593">
    <property type="component" value="Chromosome 1"/>
</dbReference>
<feature type="transmembrane region" description="Helical" evidence="1">
    <location>
        <begin position="38"/>
        <end position="59"/>
    </location>
</feature>
<sequence>MSEINKKLNELAQKNSNNAAKTDPLVAAYIRPVPAKKWPLMAAAGLGITVLSGVVGWWFGQQSQPDTIAAVSHAEVAPSVVEKSTVEKPIAEKIVTEKTAVEEPVVSAESIATASISEEKFEPEPEPEPEIMVASKVAVQGKPAPKPVAATKVKEIANITPAVPPETTLAKTIPAKTIKATPKKAVPKSAPVLVEHTERQAPPILNVSDNMTSWGNDDEGLSIETVELNTKQLADIEYGRAMKLLKQGDSKKAIVHLESAIKYQPDWIKVRQKLAALYYGKADTRKAVTVLQQGLSREGEQPELRLTLAKLLVNESQPQAALNVLARIPKEENAAYMAMRGALSQQLKNNAMALNSYQQLVKSEPYDGRWWMGLGIALERDSNGEKAKEAYQQALLMGRVSAKSQQFIQQRLSLLSAKES</sequence>
<dbReference type="Pfam" id="PF14559">
    <property type="entry name" value="TPR_19"/>
    <property type="match status" value="1"/>
</dbReference>
<accession>Q6LM90</accession>
<dbReference type="Gene3D" id="1.25.40.10">
    <property type="entry name" value="Tetratricopeptide repeat domain"/>
    <property type="match status" value="1"/>
</dbReference>
<protein>
    <submittedName>
        <fullName evidence="2">Uncharacterized protein</fullName>
    </submittedName>
</protein>
<proteinExistence type="predicted"/>
<dbReference type="Pfam" id="PF13432">
    <property type="entry name" value="TPR_16"/>
    <property type="match status" value="1"/>
</dbReference>
<gene>
    <name evidence="2" type="ordered locus">PBPRA3281</name>
</gene>
<dbReference type="eggNOG" id="COG0457">
    <property type="taxonomic scope" value="Bacteria"/>
</dbReference>
<keyword evidence="1" id="KW-0472">Membrane</keyword>
<name>Q6LM90_PHOPR</name>
<dbReference type="InterPro" id="IPR019734">
    <property type="entry name" value="TPR_rpt"/>
</dbReference>
<dbReference type="HOGENOM" id="CLU_053124_0_0_6"/>
<evidence type="ECO:0000313" key="2">
    <source>
        <dbReference type="EMBL" id="CAG21587.1"/>
    </source>
</evidence>
<dbReference type="SUPFAM" id="SSF48452">
    <property type="entry name" value="TPR-like"/>
    <property type="match status" value="1"/>
</dbReference>
<dbReference type="EMBL" id="CR378673">
    <property type="protein sequence ID" value="CAG21587.1"/>
    <property type="molecule type" value="Genomic_DNA"/>
</dbReference>
<dbReference type="KEGG" id="ppr:PBPRA3281"/>
<evidence type="ECO:0000256" key="1">
    <source>
        <dbReference type="SAM" id="Phobius"/>
    </source>
</evidence>
<reference evidence="3" key="1">
    <citation type="journal article" date="2005" name="Science">
        <title>Life at depth: Photobacterium profundum genome sequence and expression analysis.</title>
        <authorList>
            <person name="Vezzi A."/>
            <person name="Campanaro S."/>
            <person name="D'Angelo M."/>
            <person name="Simonato F."/>
            <person name="Vitulo N."/>
            <person name="Lauro F.M."/>
            <person name="Cestaro A."/>
            <person name="Malacrida G."/>
            <person name="Simionati B."/>
            <person name="Cannata N."/>
            <person name="Romualdi C."/>
            <person name="Bartlett D.H."/>
            <person name="Valle G."/>
        </authorList>
    </citation>
    <scope>NUCLEOTIDE SEQUENCE [LARGE SCALE GENOMIC DNA]</scope>
    <source>
        <strain evidence="3">ATCC BAA-1253 / SS9</strain>
    </source>
</reference>